<evidence type="ECO:0000256" key="4">
    <source>
        <dbReference type="ARBA" id="ARBA00022824"/>
    </source>
</evidence>
<keyword evidence="3" id="KW-0808">Transferase</keyword>
<keyword evidence="11" id="KW-1185">Reference proteome</keyword>
<accession>A0A8K0ULT2</accession>
<dbReference type="Proteomes" id="UP000813824">
    <property type="component" value="Unassembled WGS sequence"/>
</dbReference>
<comment type="similarity">
    <text evidence="7">Belongs to the glycosyltransferase 68 family.</text>
</comment>
<keyword evidence="4" id="KW-0256">Endoplasmic reticulum</keyword>
<dbReference type="GO" id="GO:0006004">
    <property type="term" value="P:fucose metabolic process"/>
    <property type="evidence" value="ECO:0007669"/>
    <property type="project" value="UniProtKB-KW"/>
</dbReference>
<dbReference type="PANTHER" id="PTHR13398">
    <property type="entry name" value="GDP-FUCOSE PROTEIN O-FUCOSYLTRANSFERASE 2"/>
    <property type="match status" value="1"/>
</dbReference>
<sequence length="521" mass="58985">MSRPNRFSEVKFIIRGEPDPILPTDATKPASRHCLVSNRPLARALFLGLVVFALVFVCRNIVQLRPSPQVLVPIIPDEPPVPRQPPLYDEYYLNEERLPQHDPNLPFPEGRTGRYINMENFVITSGWGNAMQELLLDAHVAYKSGRSFVFYPYTWNLDGSNSSQYGDHLIPSRIPLTAILAGPVVGQLFPDQNQPTPRAVIKTYFDKVCPRPTVISTHNISDHLENDATAKRILDAWTDKLNIIADNCVTIDRASSEQIFTFWVFGAAERILPIWPSFSTSPVLTHFRWSHLIHRAFNANVHLFSSVPYLALMRSLGPSLPPLLKDTYPHLIPSKYIYAPLPDLLVLHVRRGDFVDHCNGLSNWGSMWNGFNRFPEFLDKFALPPGYTPDGSEAPPHARAHYLKHCFPSIPQIVEKIADVLKDPANGGLKYVYVMTNGDRGWVQELKEALGGMEDGKRWQKIATRRDLELDWEQTFVSQAVDMLIGQRAQVFIGNGFSSMTSNIVTLRMANGFDPSSNRFW</sequence>
<name>A0A8K0ULT2_9AGAR</name>
<dbReference type="GO" id="GO:0005783">
    <property type="term" value="C:endoplasmic reticulum"/>
    <property type="evidence" value="ECO:0007669"/>
    <property type="project" value="UniProtKB-SubCell"/>
</dbReference>
<evidence type="ECO:0000256" key="2">
    <source>
        <dbReference type="ARBA" id="ARBA00004922"/>
    </source>
</evidence>
<comment type="subcellular location">
    <subcellularLocation>
        <location evidence="1">Endoplasmic reticulum</location>
    </subcellularLocation>
</comment>
<keyword evidence="9" id="KW-1133">Transmembrane helix</keyword>
<organism evidence="10 11">
    <name type="scientific">Cristinia sonorae</name>
    <dbReference type="NCBI Taxonomy" id="1940300"/>
    <lineage>
        <taxon>Eukaryota</taxon>
        <taxon>Fungi</taxon>
        <taxon>Dikarya</taxon>
        <taxon>Basidiomycota</taxon>
        <taxon>Agaricomycotina</taxon>
        <taxon>Agaricomycetes</taxon>
        <taxon>Agaricomycetidae</taxon>
        <taxon>Agaricales</taxon>
        <taxon>Pleurotineae</taxon>
        <taxon>Stephanosporaceae</taxon>
        <taxon>Cristinia</taxon>
    </lineage>
</organism>
<evidence type="ECO:0000313" key="10">
    <source>
        <dbReference type="EMBL" id="KAH8094678.1"/>
    </source>
</evidence>
<dbReference type="OrthoDB" id="2559662at2759"/>
<evidence type="ECO:0000256" key="6">
    <source>
        <dbReference type="ARBA" id="ARBA00023277"/>
    </source>
</evidence>
<keyword evidence="5" id="KW-0294">Fucose metabolism</keyword>
<keyword evidence="9" id="KW-0812">Transmembrane</keyword>
<evidence type="ECO:0000256" key="1">
    <source>
        <dbReference type="ARBA" id="ARBA00004240"/>
    </source>
</evidence>
<dbReference type="GO" id="GO:0046922">
    <property type="term" value="F:peptide-O-fucosyltransferase activity"/>
    <property type="evidence" value="ECO:0007669"/>
    <property type="project" value="InterPro"/>
</dbReference>
<dbReference type="CDD" id="cd11296">
    <property type="entry name" value="O-FucT_like"/>
    <property type="match status" value="1"/>
</dbReference>
<dbReference type="InterPro" id="IPR019378">
    <property type="entry name" value="GDP-Fuc_O-FucTrfase"/>
</dbReference>
<evidence type="ECO:0000256" key="9">
    <source>
        <dbReference type="SAM" id="Phobius"/>
    </source>
</evidence>
<keyword evidence="9" id="KW-0472">Membrane</keyword>
<comment type="pathway">
    <text evidence="2">Protein modification; protein glycosylation.</text>
</comment>
<evidence type="ECO:0000313" key="11">
    <source>
        <dbReference type="Proteomes" id="UP000813824"/>
    </source>
</evidence>
<dbReference type="Gene3D" id="3.40.50.11350">
    <property type="match status" value="1"/>
</dbReference>
<protein>
    <recommendedName>
        <fullName evidence="8">GDP-fucose protein O-fucosyltransferase 2</fullName>
    </recommendedName>
</protein>
<dbReference type="PANTHER" id="PTHR13398:SF0">
    <property type="entry name" value="GDP-FUCOSE PROTEIN O-FUCOSYLTRANSFERASE 2"/>
    <property type="match status" value="1"/>
</dbReference>
<evidence type="ECO:0000256" key="8">
    <source>
        <dbReference type="ARBA" id="ARBA00026232"/>
    </source>
</evidence>
<dbReference type="InterPro" id="IPR045130">
    <property type="entry name" value="OFUT2-like"/>
</dbReference>
<keyword evidence="6" id="KW-0119">Carbohydrate metabolism</keyword>
<evidence type="ECO:0000256" key="7">
    <source>
        <dbReference type="ARBA" id="ARBA00025803"/>
    </source>
</evidence>
<evidence type="ECO:0000256" key="5">
    <source>
        <dbReference type="ARBA" id="ARBA00023253"/>
    </source>
</evidence>
<reference evidence="10" key="1">
    <citation type="journal article" date="2021" name="New Phytol.">
        <title>Evolutionary innovations through gain and loss of genes in the ectomycorrhizal Boletales.</title>
        <authorList>
            <person name="Wu G."/>
            <person name="Miyauchi S."/>
            <person name="Morin E."/>
            <person name="Kuo A."/>
            <person name="Drula E."/>
            <person name="Varga T."/>
            <person name="Kohler A."/>
            <person name="Feng B."/>
            <person name="Cao Y."/>
            <person name="Lipzen A."/>
            <person name="Daum C."/>
            <person name="Hundley H."/>
            <person name="Pangilinan J."/>
            <person name="Johnson J."/>
            <person name="Barry K."/>
            <person name="LaButti K."/>
            <person name="Ng V."/>
            <person name="Ahrendt S."/>
            <person name="Min B."/>
            <person name="Choi I.G."/>
            <person name="Park H."/>
            <person name="Plett J.M."/>
            <person name="Magnuson J."/>
            <person name="Spatafora J.W."/>
            <person name="Nagy L.G."/>
            <person name="Henrissat B."/>
            <person name="Grigoriev I.V."/>
            <person name="Yang Z.L."/>
            <person name="Xu J."/>
            <person name="Martin F.M."/>
        </authorList>
    </citation>
    <scope>NUCLEOTIDE SEQUENCE</scope>
    <source>
        <strain evidence="10">KKN 215</strain>
    </source>
</reference>
<proteinExistence type="inferred from homology"/>
<gene>
    <name evidence="10" type="ORF">BXZ70DRAFT_896563</name>
</gene>
<dbReference type="AlphaFoldDB" id="A0A8K0ULT2"/>
<comment type="caution">
    <text evidence="10">The sequence shown here is derived from an EMBL/GenBank/DDBJ whole genome shotgun (WGS) entry which is preliminary data.</text>
</comment>
<dbReference type="Pfam" id="PF10250">
    <property type="entry name" value="O-FucT"/>
    <property type="match status" value="1"/>
</dbReference>
<evidence type="ECO:0000256" key="3">
    <source>
        <dbReference type="ARBA" id="ARBA00022679"/>
    </source>
</evidence>
<feature type="transmembrane region" description="Helical" evidence="9">
    <location>
        <begin position="41"/>
        <end position="62"/>
    </location>
</feature>
<dbReference type="EMBL" id="JAEVFJ010000025">
    <property type="protein sequence ID" value="KAH8094678.1"/>
    <property type="molecule type" value="Genomic_DNA"/>
</dbReference>